<organism evidence="1 2">
    <name type="scientific">Engystomops pustulosus</name>
    <name type="common">Tungara frog</name>
    <name type="synonym">Physalaemus pustulosus</name>
    <dbReference type="NCBI Taxonomy" id="76066"/>
    <lineage>
        <taxon>Eukaryota</taxon>
        <taxon>Metazoa</taxon>
        <taxon>Chordata</taxon>
        <taxon>Craniata</taxon>
        <taxon>Vertebrata</taxon>
        <taxon>Euteleostomi</taxon>
        <taxon>Amphibia</taxon>
        <taxon>Batrachia</taxon>
        <taxon>Anura</taxon>
        <taxon>Neobatrachia</taxon>
        <taxon>Hyloidea</taxon>
        <taxon>Leptodactylidae</taxon>
        <taxon>Leiuperinae</taxon>
        <taxon>Engystomops</taxon>
    </lineage>
</organism>
<evidence type="ECO:0000313" key="2">
    <source>
        <dbReference type="Proteomes" id="UP000824782"/>
    </source>
</evidence>
<dbReference type="AlphaFoldDB" id="A0AAV7BR95"/>
<proteinExistence type="predicted"/>
<comment type="caution">
    <text evidence="1">The sequence shown here is derived from an EMBL/GenBank/DDBJ whole genome shotgun (WGS) entry which is preliminary data.</text>
</comment>
<dbReference type="Proteomes" id="UP000824782">
    <property type="component" value="Unassembled WGS sequence"/>
</dbReference>
<gene>
    <name evidence="1" type="ORF">GDO81_009484</name>
</gene>
<keyword evidence="2" id="KW-1185">Reference proteome</keyword>
<name>A0AAV7BR95_ENGPU</name>
<dbReference type="EMBL" id="WNYA01000004">
    <property type="protein sequence ID" value="KAG8575232.1"/>
    <property type="molecule type" value="Genomic_DNA"/>
</dbReference>
<accession>A0AAV7BR95</accession>
<sequence>MDNMFLKRSVMFKLVVPSVELNSKRGNMFALSTLLQRISILLHTQLPGQATTEPIQSRKMLHSKKILQKLHFVGHGDTSISDRCFQPQRGGG</sequence>
<evidence type="ECO:0000313" key="1">
    <source>
        <dbReference type="EMBL" id="KAG8575232.1"/>
    </source>
</evidence>
<protein>
    <submittedName>
        <fullName evidence="1">Uncharacterized protein</fullName>
    </submittedName>
</protein>
<reference evidence="1" key="1">
    <citation type="thesis" date="2020" institute="ProQuest LLC" country="789 East Eisenhower Parkway, Ann Arbor, MI, USA">
        <title>Comparative Genomics and Chromosome Evolution.</title>
        <authorList>
            <person name="Mudd A.B."/>
        </authorList>
    </citation>
    <scope>NUCLEOTIDE SEQUENCE</scope>
    <source>
        <strain evidence="1">237g6f4</strain>
        <tissue evidence="1">Blood</tissue>
    </source>
</reference>